<dbReference type="InterPro" id="IPR028907">
    <property type="entry name" value="Tox-PLDMTX_dom"/>
</dbReference>
<proteinExistence type="predicted"/>
<evidence type="ECO:0000256" key="1">
    <source>
        <dbReference type="SAM" id="MobiDB-lite"/>
    </source>
</evidence>
<reference evidence="3 4" key="1">
    <citation type="submission" date="2018-01" db="EMBL/GenBank/DDBJ databases">
        <title>Genomic Sequence of Chromobacterium MWU13-2610 from wild cranberry bogs within the Cape Cod National Seashore.</title>
        <authorList>
            <person name="O'Hara-Hanley K."/>
            <person name="Soby S."/>
            <person name="Harrison A."/>
        </authorList>
    </citation>
    <scope>NUCLEOTIDE SEQUENCE [LARGE SCALE GENOMIC DNA]</scope>
    <source>
        <strain evidence="3 4">MWU13-2610</strain>
    </source>
</reference>
<accession>A0A2K4MTZ5</accession>
<dbReference type="RefSeq" id="WP_103316637.1">
    <property type="nucleotide sequence ID" value="NZ_PPTF01000002.1"/>
</dbReference>
<dbReference type="PROSITE" id="PS51459">
    <property type="entry name" value="FIDO"/>
    <property type="match status" value="1"/>
</dbReference>
<feature type="region of interest" description="Disordered" evidence="1">
    <location>
        <begin position="1"/>
        <end position="40"/>
    </location>
</feature>
<dbReference type="InterPro" id="IPR036597">
    <property type="entry name" value="Fido-like_dom_sf"/>
</dbReference>
<dbReference type="EMBL" id="PPTF01000002">
    <property type="protein sequence ID" value="POB00592.1"/>
    <property type="molecule type" value="Genomic_DNA"/>
</dbReference>
<name>A0A2K4MTZ5_9NEIS</name>
<comment type="caution">
    <text evidence="3">The sequence shown here is derived from an EMBL/GenBank/DDBJ whole genome shotgun (WGS) entry which is preliminary data.</text>
</comment>
<keyword evidence="4" id="KW-1185">Reference proteome</keyword>
<gene>
    <name evidence="3" type="ORF">C2134_00550</name>
</gene>
<organism evidence="3 4">
    <name type="scientific">Chromobacterium sinusclupearum</name>
    <dbReference type="NCBI Taxonomy" id="2077146"/>
    <lineage>
        <taxon>Bacteria</taxon>
        <taxon>Pseudomonadati</taxon>
        <taxon>Pseudomonadota</taxon>
        <taxon>Betaproteobacteria</taxon>
        <taxon>Neisseriales</taxon>
        <taxon>Chromobacteriaceae</taxon>
        <taxon>Chromobacterium</taxon>
    </lineage>
</organism>
<dbReference type="Proteomes" id="UP000236416">
    <property type="component" value="Unassembled WGS sequence"/>
</dbReference>
<dbReference type="Gene3D" id="3.10.670.10">
    <property type="entry name" value="Secreted effector protein ssei"/>
    <property type="match status" value="1"/>
</dbReference>
<dbReference type="InterPro" id="IPR003812">
    <property type="entry name" value="Fido"/>
</dbReference>
<evidence type="ECO:0000259" key="2">
    <source>
        <dbReference type="PROSITE" id="PS51459"/>
    </source>
</evidence>
<evidence type="ECO:0000313" key="4">
    <source>
        <dbReference type="Proteomes" id="UP000236416"/>
    </source>
</evidence>
<feature type="domain" description="Fido" evidence="2">
    <location>
        <begin position="1751"/>
        <end position="1884"/>
    </location>
</feature>
<protein>
    <recommendedName>
        <fullName evidence="2">Fido domain-containing protein</fullName>
    </recommendedName>
</protein>
<dbReference type="Pfam" id="PF15645">
    <property type="entry name" value="Tox-PLDMTX"/>
    <property type="match status" value="1"/>
</dbReference>
<dbReference type="Gene3D" id="1.10.3290.10">
    <property type="entry name" value="Fido-like domain"/>
    <property type="match status" value="1"/>
</dbReference>
<dbReference type="SUPFAM" id="SSF140931">
    <property type="entry name" value="Fic-like"/>
    <property type="match status" value="1"/>
</dbReference>
<feature type="compositionally biased region" description="Basic and acidic residues" evidence="1">
    <location>
        <begin position="15"/>
        <end position="34"/>
    </location>
</feature>
<evidence type="ECO:0000313" key="3">
    <source>
        <dbReference type="EMBL" id="POB00592.1"/>
    </source>
</evidence>
<sequence length="2050" mass="227720">MIKPTHSPASRSLPNKRDEPQKKIEEPRNPRIDKPTFYPPGIPEQIENIRELSGWDENTTALLKIIASKLHLSGKIGDHLLEELMQFDGNKQHKKSLTEDLKCALRDIAAELENNPDEYYEALFYQSVAKISPQPLVQNNHAVKASQDNHAVTTRILSDMADGVLKNVVYKLVIESLPIKDLHQLKINYDELCKIYNDNYTSQDRLERLHTALEHLDTNIANLWGKNPALAPALKPLQSCLEAIMPWLKSVSHQWQTLEYGIQEYQNHSSVFDKYGDLLAMTNTILSDQKLQDVIGKTSLDSIRQHVSALEQTFAQFKLLQNLPDDSDLLDYVNILIASPLARQALDTSLLQLAQALASVRRGYPSEGSLGEKITWLTSTLAEPGILSHLERWLANKPQANQIIPLLQFAGQLRHFPMDGSLCSQALWLLQQASGHAPALAWTQSFQAELGTSTASLALLNRLLAINQNAGSWSGLMFDFAKELAPSALWLAARSAANTLLPQEAVRKLEKFYQESTANESWYDWSKRLASSTASLVIPSAFAALTQDPLAAATMRYAQAIADHRCFDDTLRWFVANDPSDDKQLQFVYGQYLNAMLMWEAYQAFNSSTPEAADNALCQLAAKLKEYGVVKHYPQLETLIDLIPLLPALREAQREVGALRPADTWLAWASQWLDALAGSQNKNMQELREKLSRKVENWLADAAMSACGTVIEKSREGLGSLWAALPSVRDPLTFPTALADDGDRTSFSPDHVQQAFTLGEFGRAADILEQMTSEKQAAFTSRYPETAALLKDRMTGTHTGDVTRSLGPMQLGLSTPLPREEGAAATVASRSNGANWQLGAGLGLEAVGLAAIAYGLWQARQAGRVAAPATDDIEATLINDSNDQGKDVGSLTQSSLIAKAAPTVPPSLGNRLMEQKIPLLLGLAAVATGAGVLGHYAWSRRGVDDPSPASDSDYQKALAIFQENPVPDLDFLFYDELADTPPGGGATATTTRTSETVSVETLLSRRKRNADTDSASIQTRIDRLLREERLSDYGPIRALFDGVNQSSDVRNLIQHRRPQSEINVMKLLKAIEFYDIIPKYFGDEIIQKCRPIIDGLWQIADNLSDEYGRSKVAEYKNAFLIQSAKQKSAAGQGTSLTSTPEAAVTTEAPRVSAQLLSDFERYGRKTLEDLAKAYSPILNPSDFIDKFIEEGIRRFEKSKGISLGGLGPNSGINVNARHVISNVGGGSIQTDYVYTHSLKDIITGHYLYEYRSGPLNDWRLNVANPIYKELIASLKTDDLSSKMVQALSNYRNNPDNRSILTTHYQNMLRERCEKYKESPNKIPAYEEAVQKFLNGEIQATEVTFNKHKLNGVFFIPLAPPNSQRGVLFSVDDPNFFHVSDKNIAYDGLFGRATAVVPSMPLTTDFKDWVLSKLPVYYASEYKHSPLSMFESSVKYHHNDFAPEVPEVVNPFGYTASLNRPDLANKLFDGFMERLDSDIDKLLFTRSEQITEETLQMAKGVLAVFGSVLAFVPCTGPLLSRVALFMTNLAIDTAYVTATAMQAQQANRPEDAAAYRNEAIIAGVVGGLVAVPSGVQTTREAARQARILRQQVKTASASAIPSLLKHMNWEKLIDSRKIDLLADTMKNSETAKELARLTSADAVEQSIRRNLQLDGLGQAKSRFTWGNLPAEQAQVQRRLNSDLTRLQDATRQLDWIREQKPIIPRRTLSGGPEDAAARWIVSRSRTASTGVDTVAQPRIRQALIDFRQADLLDFDTLERIHNAVYMPPPGQQARTFRSSSDPTFMGSDIARAGFKRALGDIRIKVQAGEMDLSEALYTVITRYHPYGDGNGRTARTAYALAQLQNQQPGTAFKALTEFAEEVLNPPLGQSVNTGTLHEQLRVLVNREPEALPEEMTTYLSELRQIPEINAKMLSPLQNCEAIVDDAVKFMRSKGMDNIRYRGMYLWANGSDNLPGNHFVVLGDINGETFVFDLTAAQFSNKGMPSLDQPLILREADWAKRYESATTTKLIKYKDFDRFNDARHAFNSIDQRLPDELIDGAYVLAKPRWYKA</sequence>